<dbReference type="EMBL" id="BART01027762">
    <property type="protein sequence ID" value="GAG96994.1"/>
    <property type="molecule type" value="Genomic_DNA"/>
</dbReference>
<sequence length="267" mass="31432">PIPISNELYQELLYKKKNNNFIDNDNKNLLNNSLYIKLCHCIKKIFLKNKFLKNIFNIKRKYNEYPICINSIYKKRNFKPPTDSKTKCYNNFNWYKLINDINKRKTKSKTKKKKHKGGEIMYNSNIGPVIENGFIGPTPPNKLVIKDNTQIACFNDFIKHPASQWPNRYECPDRRCDYWAGKRKKSSLKKKIKNKLGGNCNKCTMKTNLANCITNDQMENKALPTNSGKFNQLNYGKQLAKGLQGKQNNTNWNTWMKNHNNFWWASN</sequence>
<proteinExistence type="predicted"/>
<feature type="non-terminal residue" evidence="1">
    <location>
        <position position="1"/>
    </location>
</feature>
<name>X1BM53_9ZZZZ</name>
<reference evidence="1" key="1">
    <citation type="journal article" date="2014" name="Front. Microbiol.">
        <title>High frequency of phylogenetically diverse reductive dehalogenase-homologous genes in deep subseafloor sedimentary metagenomes.</title>
        <authorList>
            <person name="Kawai M."/>
            <person name="Futagami T."/>
            <person name="Toyoda A."/>
            <person name="Takaki Y."/>
            <person name="Nishi S."/>
            <person name="Hori S."/>
            <person name="Arai W."/>
            <person name="Tsubouchi T."/>
            <person name="Morono Y."/>
            <person name="Uchiyama I."/>
            <person name="Ito T."/>
            <person name="Fujiyama A."/>
            <person name="Inagaki F."/>
            <person name="Takami H."/>
        </authorList>
    </citation>
    <scope>NUCLEOTIDE SEQUENCE</scope>
    <source>
        <strain evidence="1">Expedition CK06-06</strain>
    </source>
</reference>
<accession>X1BM53</accession>
<comment type="caution">
    <text evidence="1">The sequence shown here is derived from an EMBL/GenBank/DDBJ whole genome shotgun (WGS) entry which is preliminary data.</text>
</comment>
<gene>
    <name evidence="1" type="ORF">S01H4_49133</name>
</gene>
<dbReference type="AlphaFoldDB" id="X1BM53"/>
<organism evidence="1">
    <name type="scientific">marine sediment metagenome</name>
    <dbReference type="NCBI Taxonomy" id="412755"/>
    <lineage>
        <taxon>unclassified sequences</taxon>
        <taxon>metagenomes</taxon>
        <taxon>ecological metagenomes</taxon>
    </lineage>
</organism>
<evidence type="ECO:0000313" key="1">
    <source>
        <dbReference type="EMBL" id="GAG96994.1"/>
    </source>
</evidence>
<protein>
    <submittedName>
        <fullName evidence="1">Uncharacterized protein</fullName>
    </submittedName>
</protein>